<evidence type="ECO:0000256" key="2">
    <source>
        <dbReference type="ARBA" id="ARBA00023125"/>
    </source>
</evidence>
<evidence type="ECO:0000313" key="6">
    <source>
        <dbReference type="EMBL" id="ROR97197.1"/>
    </source>
</evidence>
<evidence type="ECO:0000256" key="4">
    <source>
        <dbReference type="SAM" id="MobiDB-lite"/>
    </source>
</evidence>
<dbReference type="Pfam" id="PF01022">
    <property type="entry name" value="HTH_5"/>
    <property type="match status" value="1"/>
</dbReference>
<evidence type="ECO:0000259" key="5">
    <source>
        <dbReference type="PROSITE" id="PS50987"/>
    </source>
</evidence>
<dbReference type="SUPFAM" id="SSF46785">
    <property type="entry name" value="Winged helix' DNA-binding domain"/>
    <property type="match status" value="1"/>
</dbReference>
<dbReference type="SMART" id="SM00418">
    <property type="entry name" value="HTH_ARSR"/>
    <property type="match status" value="1"/>
</dbReference>
<sequence length="137" mass="14620">MTMNHEALTHDHAAVAAVFRALADPARLTLLHCLADGEARVVELTACVGLAQSTTSAHLAVLRDAGLVAARADGRATLYRLTTRATLALLARAEELLDEGLGVVVHDHTEDADAHDDATHRPHGAGRPERRRTAAER</sequence>
<keyword evidence="3" id="KW-0804">Transcription</keyword>
<dbReference type="PANTHER" id="PTHR33154:SF18">
    <property type="entry name" value="ARSENICAL RESISTANCE OPERON REPRESSOR"/>
    <property type="match status" value="1"/>
</dbReference>
<gene>
    <name evidence="6" type="ORF">EDD28_1793</name>
</gene>
<dbReference type="GO" id="GO:0003677">
    <property type="term" value="F:DNA binding"/>
    <property type="evidence" value="ECO:0007669"/>
    <property type="project" value="UniProtKB-KW"/>
</dbReference>
<evidence type="ECO:0000256" key="3">
    <source>
        <dbReference type="ARBA" id="ARBA00023163"/>
    </source>
</evidence>
<dbReference type="NCBIfam" id="NF033788">
    <property type="entry name" value="HTH_metalloreg"/>
    <property type="match status" value="1"/>
</dbReference>
<dbReference type="PANTHER" id="PTHR33154">
    <property type="entry name" value="TRANSCRIPTIONAL REGULATOR, ARSR FAMILY"/>
    <property type="match status" value="1"/>
</dbReference>
<organism evidence="6 7">
    <name type="scientific">Salana multivorans</name>
    <dbReference type="NCBI Taxonomy" id="120377"/>
    <lineage>
        <taxon>Bacteria</taxon>
        <taxon>Bacillati</taxon>
        <taxon>Actinomycetota</taxon>
        <taxon>Actinomycetes</taxon>
        <taxon>Micrococcales</taxon>
        <taxon>Beutenbergiaceae</taxon>
        <taxon>Salana</taxon>
    </lineage>
</organism>
<dbReference type="InterPro" id="IPR036388">
    <property type="entry name" value="WH-like_DNA-bd_sf"/>
</dbReference>
<evidence type="ECO:0000313" key="7">
    <source>
        <dbReference type="Proteomes" id="UP000275356"/>
    </source>
</evidence>
<dbReference type="InterPro" id="IPR001845">
    <property type="entry name" value="HTH_ArsR_DNA-bd_dom"/>
</dbReference>
<feature type="domain" description="HTH arsR-type" evidence="5">
    <location>
        <begin position="7"/>
        <end position="101"/>
    </location>
</feature>
<dbReference type="RefSeq" id="WP_211339150.1">
    <property type="nucleotide sequence ID" value="NZ_CALFQU010000005.1"/>
</dbReference>
<dbReference type="InterPro" id="IPR036390">
    <property type="entry name" value="WH_DNA-bd_sf"/>
</dbReference>
<proteinExistence type="predicted"/>
<dbReference type="PROSITE" id="PS50987">
    <property type="entry name" value="HTH_ARSR_2"/>
    <property type="match status" value="1"/>
</dbReference>
<dbReference type="EMBL" id="RKHQ01000001">
    <property type="protein sequence ID" value="ROR97197.1"/>
    <property type="molecule type" value="Genomic_DNA"/>
</dbReference>
<dbReference type="AlphaFoldDB" id="A0A3N2DBT8"/>
<reference evidence="6 7" key="1">
    <citation type="submission" date="2018-11" db="EMBL/GenBank/DDBJ databases">
        <title>Sequencing the genomes of 1000 actinobacteria strains.</title>
        <authorList>
            <person name="Klenk H.-P."/>
        </authorList>
    </citation>
    <scope>NUCLEOTIDE SEQUENCE [LARGE SCALE GENOMIC DNA]</scope>
    <source>
        <strain evidence="6 7">DSM 13521</strain>
    </source>
</reference>
<protein>
    <submittedName>
        <fullName evidence="6">DNA-binding transcriptional ArsR family regulator</fullName>
    </submittedName>
</protein>
<comment type="caution">
    <text evidence="6">The sequence shown here is derived from an EMBL/GenBank/DDBJ whole genome shotgun (WGS) entry which is preliminary data.</text>
</comment>
<dbReference type="Gene3D" id="1.10.10.10">
    <property type="entry name" value="Winged helix-like DNA-binding domain superfamily/Winged helix DNA-binding domain"/>
    <property type="match status" value="1"/>
</dbReference>
<accession>A0A3N2DBT8</accession>
<evidence type="ECO:0000256" key="1">
    <source>
        <dbReference type="ARBA" id="ARBA00023015"/>
    </source>
</evidence>
<keyword evidence="1" id="KW-0805">Transcription regulation</keyword>
<keyword evidence="2 6" id="KW-0238">DNA-binding</keyword>
<dbReference type="CDD" id="cd00090">
    <property type="entry name" value="HTH_ARSR"/>
    <property type="match status" value="1"/>
</dbReference>
<feature type="region of interest" description="Disordered" evidence="4">
    <location>
        <begin position="110"/>
        <end position="137"/>
    </location>
</feature>
<name>A0A3N2DBT8_9MICO</name>
<dbReference type="PRINTS" id="PR00778">
    <property type="entry name" value="HTHARSR"/>
</dbReference>
<dbReference type="InterPro" id="IPR051081">
    <property type="entry name" value="HTH_MetalResp_TranReg"/>
</dbReference>
<keyword evidence="7" id="KW-1185">Reference proteome</keyword>
<dbReference type="Proteomes" id="UP000275356">
    <property type="component" value="Unassembled WGS sequence"/>
</dbReference>
<dbReference type="InterPro" id="IPR011991">
    <property type="entry name" value="ArsR-like_HTH"/>
</dbReference>
<dbReference type="GO" id="GO:0003700">
    <property type="term" value="F:DNA-binding transcription factor activity"/>
    <property type="evidence" value="ECO:0007669"/>
    <property type="project" value="InterPro"/>
</dbReference>